<evidence type="ECO:0000313" key="6">
    <source>
        <dbReference type="Proteomes" id="UP000298049"/>
    </source>
</evidence>
<evidence type="ECO:0000256" key="3">
    <source>
        <dbReference type="ARBA" id="ARBA00023163"/>
    </source>
</evidence>
<dbReference type="AlphaFoldDB" id="A0A4P7XI23"/>
<evidence type="ECO:0000256" key="1">
    <source>
        <dbReference type="ARBA" id="ARBA00023015"/>
    </source>
</evidence>
<dbReference type="Gene3D" id="2.60.120.10">
    <property type="entry name" value="Jelly Rolls"/>
    <property type="match status" value="1"/>
</dbReference>
<dbReference type="Pfam" id="PF00027">
    <property type="entry name" value="cNMP_binding"/>
    <property type="match status" value="1"/>
</dbReference>
<dbReference type="GO" id="GO:0003677">
    <property type="term" value="F:DNA binding"/>
    <property type="evidence" value="ECO:0007669"/>
    <property type="project" value="UniProtKB-KW"/>
</dbReference>
<protein>
    <submittedName>
        <fullName evidence="5">Crp/Fnr family transcriptional regulator</fullName>
    </submittedName>
</protein>
<evidence type="ECO:0000256" key="2">
    <source>
        <dbReference type="ARBA" id="ARBA00023125"/>
    </source>
</evidence>
<organism evidence="5 6">
    <name type="scientific">Hydrocarboniclastica marina</name>
    <dbReference type="NCBI Taxonomy" id="2259620"/>
    <lineage>
        <taxon>Bacteria</taxon>
        <taxon>Pseudomonadati</taxon>
        <taxon>Pseudomonadota</taxon>
        <taxon>Gammaproteobacteria</taxon>
        <taxon>Alteromonadales</taxon>
        <taxon>Alteromonadaceae</taxon>
        <taxon>Hydrocarboniclastica</taxon>
    </lineage>
</organism>
<gene>
    <name evidence="5" type="ORF">soil367_12635</name>
</gene>
<reference evidence="5 6" key="1">
    <citation type="submission" date="2018-07" db="EMBL/GenBank/DDBJ databases">
        <title>Marsedoiliclastica nanhaica gen. nov. sp. nov., a novel marine hydrocarbonoclastic bacterium isolated from an in-situ enriched hydrocarbon-degrading consortium in deep-sea sediment.</title>
        <authorList>
            <person name="Dong C."/>
            <person name="Ma T."/>
            <person name="Liu R."/>
            <person name="Shao Z."/>
        </authorList>
    </citation>
    <scope>NUCLEOTIDE SEQUENCE [LARGE SCALE GENOMIC DNA]</scope>
    <source>
        <strain evidence="6">soil36-7</strain>
    </source>
</reference>
<dbReference type="Proteomes" id="UP000298049">
    <property type="component" value="Chromosome"/>
</dbReference>
<dbReference type="Pfam" id="PF13545">
    <property type="entry name" value="HTH_Crp_2"/>
    <property type="match status" value="1"/>
</dbReference>
<dbReference type="OrthoDB" id="9126850at2"/>
<keyword evidence="2" id="KW-0238">DNA-binding</keyword>
<dbReference type="PANTHER" id="PTHR24567:SF68">
    <property type="entry name" value="DNA-BINDING TRANSCRIPTIONAL DUAL REGULATOR CRP"/>
    <property type="match status" value="1"/>
</dbReference>
<keyword evidence="1" id="KW-0805">Transcription regulation</keyword>
<dbReference type="InterPro" id="IPR014710">
    <property type="entry name" value="RmlC-like_jellyroll"/>
</dbReference>
<dbReference type="InterPro" id="IPR050397">
    <property type="entry name" value="Env_Response_Regulators"/>
</dbReference>
<dbReference type="InterPro" id="IPR012318">
    <property type="entry name" value="HTH_CRP"/>
</dbReference>
<feature type="domain" description="HTH crp-type" evidence="4">
    <location>
        <begin position="146"/>
        <end position="220"/>
    </location>
</feature>
<dbReference type="SMART" id="SM00100">
    <property type="entry name" value="cNMP"/>
    <property type="match status" value="1"/>
</dbReference>
<dbReference type="SUPFAM" id="SSF51206">
    <property type="entry name" value="cAMP-binding domain-like"/>
    <property type="match status" value="1"/>
</dbReference>
<accession>A0A4P7XI23</accession>
<dbReference type="CDD" id="cd00038">
    <property type="entry name" value="CAP_ED"/>
    <property type="match status" value="1"/>
</dbReference>
<dbReference type="PROSITE" id="PS51063">
    <property type="entry name" value="HTH_CRP_2"/>
    <property type="match status" value="1"/>
</dbReference>
<keyword evidence="3" id="KW-0804">Transcription</keyword>
<dbReference type="KEGG" id="hmi:soil367_12635"/>
<dbReference type="InterPro" id="IPR018490">
    <property type="entry name" value="cNMP-bd_dom_sf"/>
</dbReference>
<dbReference type="GO" id="GO:0003700">
    <property type="term" value="F:DNA-binding transcription factor activity"/>
    <property type="evidence" value="ECO:0007669"/>
    <property type="project" value="TreeGrafter"/>
</dbReference>
<dbReference type="InterPro" id="IPR036390">
    <property type="entry name" value="WH_DNA-bd_sf"/>
</dbReference>
<evidence type="ECO:0000313" key="5">
    <source>
        <dbReference type="EMBL" id="QCF26711.1"/>
    </source>
</evidence>
<dbReference type="PANTHER" id="PTHR24567">
    <property type="entry name" value="CRP FAMILY TRANSCRIPTIONAL REGULATORY PROTEIN"/>
    <property type="match status" value="1"/>
</dbReference>
<dbReference type="RefSeq" id="WP_136549414.1">
    <property type="nucleotide sequence ID" value="NZ_CP031093.1"/>
</dbReference>
<keyword evidence="6" id="KW-1185">Reference proteome</keyword>
<dbReference type="GO" id="GO:0005829">
    <property type="term" value="C:cytosol"/>
    <property type="evidence" value="ECO:0007669"/>
    <property type="project" value="TreeGrafter"/>
</dbReference>
<name>A0A4P7XI23_9ALTE</name>
<evidence type="ECO:0000259" key="4">
    <source>
        <dbReference type="PROSITE" id="PS51063"/>
    </source>
</evidence>
<dbReference type="EMBL" id="CP031093">
    <property type="protein sequence ID" value="QCF26711.1"/>
    <property type="molecule type" value="Genomic_DNA"/>
</dbReference>
<proteinExistence type="predicted"/>
<sequence length="265" mass="29605">MQQSCLAKHFQQFALLSPQDLHFLESLDVKPESWPRNANIWREGSDASHFYVLNSGWAYSSRILQDGSRQILDIFVPGDIIGLRDLACRQRLNAAHTVTEVELCAFPQHHLRALFQNSSALGQLFFSLAAQGQALMAERIINLGRRSARQRVAHVLAELSTRLEESTAENVQRDVVPLSQTLLADLLGLSAVHINRTIRGLREDRLIDLQYQSITLLDVVGLKEISGFNPAYLRQEFVPHLPDATNNAVAIDKPALSFRSADTSG</sequence>
<dbReference type="InterPro" id="IPR000595">
    <property type="entry name" value="cNMP-bd_dom"/>
</dbReference>
<dbReference type="SUPFAM" id="SSF46785">
    <property type="entry name" value="Winged helix' DNA-binding domain"/>
    <property type="match status" value="1"/>
</dbReference>